<evidence type="ECO:0000313" key="11">
    <source>
        <dbReference type="EMBL" id="SEI21555.1"/>
    </source>
</evidence>
<dbReference type="InterPro" id="IPR001242">
    <property type="entry name" value="Condensation_dom"/>
</dbReference>
<dbReference type="Proteomes" id="UP000198939">
    <property type="component" value="Unassembled WGS sequence"/>
</dbReference>
<dbReference type="EMBL" id="FOCV01000074">
    <property type="protein sequence ID" value="SEP30005.1"/>
    <property type="molecule type" value="Genomic_DNA"/>
</dbReference>
<keyword evidence="5" id="KW-0949">S-adenosyl-L-methionine</keyword>
<evidence type="ECO:0000256" key="6">
    <source>
        <dbReference type="ARBA" id="ARBA00022723"/>
    </source>
</evidence>
<evidence type="ECO:0000256" key="8">
    <source>
        <dbReference type="ARBA" id="ARBA00023004"/>
    </source>
</evidence>
<keyword evidence="9" id="KW-0411">Iron-sulfur</keyword>
<keyword evidence="14" id="KW-1185">Reference proteome</keyword>
<dbReference type="Gene3D" id="3.30.559.10">
    <property type="entry name" value="Chloramphenicol acetyltransferase-like domain"/>
    <property type="match status" value="1"/>
</dbReference>
<dbReference type="CDD" id="cd01335">
    <property type="entry name" value="Radical_SAM"/>
    <property type="match status" value="1"/>
</dbReference>
<sequence length="898" mass="100627">MKFTRTLQINATDAALLSVLLPIEASPRPSRVPLSFVQRRLWFPSRLPGGSQVCHIQMGFRLRGGLKEAALQSALDGLVARHEVLRTTFGVHNGEPFQRLGPADVGLALKQDDLTSAADVEANLAELMRHEAKATFDLDAGPLIRGRLVRLAVDDHVLLITMHNMVSDDQSRKILTREFSELYAAAWEGRPTQLTPLPVQYADYVIWQRRWLAGEVLERPSDYWGRTLAGVPTVLKLPTDRTRPVRHDYSGSYVEFVLHEPLTAHLKAQSQRRGTTLFVTLLAGWALVLARLSGQDELVIDTPSANRTRFEVAGLIGPFVNTLTLRIDLAGDPTLEALLEQVSAAALRAQAYQDLPFEQVFERANPPPKQAHTAIFQALSEWQNNAAASAELPGLKLEYVGVREGVTQHDLALVFAEVGEAIHGRLTYATSLFDRSTVEQFASYLQQTLSQMEVDFEQRVWSVPLLSEKEGDRLLAEPNQTGVAHPQGRCIHGMLEAQPQRDPDAMAVDSEDQSLSYCDLNARTFVAPRVRPLQSSAANSDAPPRTATMNFIEGTRDVTEAELQANNITRYHVTKFYREQITNSGFYDHLRHIVEPSFEEFESPGNLDTSGEHDNTVAPGFQHKYAQTGLLLVTDRCASYCRYCFRKRIVGKNSDEIATDLSRVAQYIGSHPEMTNVLLSGGDPFVLSTAKLDKIIDHLLPIPHLESIRFGTKMVAYEPKRFEDLALLALFQRIHEARKTTVVVTHFDHIGEISADAERNILSLRARGVQFLNQSVLLGKVNDNSEILAKTFAKCHQIGVRPYYLFQGRPVKGASHFQVSLRRGIEIAHGIHQRLSGIQKTFKYIMSHYTGKIEILDLGADRRVYMRYHQNKAPEKIGKIFSRPHLEGACWLDDLPEE</sequence>
<dbReference type="InterPro" id="IPR058240">
    <property type="entry name" value="rSAM_sf"/>
</dbReference>
<keyword evidence="7" id="KW-0663">Pyridoxal phosphate</keyword>
<dbReference type="SUPFAM" id="SSF102114">
    <property type="entry name" value="Radical SAM enzymes"/>
    <property type="match status" value="1"/>
</dbReference>
<evidence type="ECO:0000313" key="14">
    <source>
        <dbReference type="Proteomes" id="UP000198939"/>
    </source>
</evidence>
<evidence type="ECO:0000259" key="10">
    <source>
        <dbReference type="PROSITE" id="PS51918"/>
    </source>
</evidence>
<evidence type="ECO:0000313" key="13">
    <source>
        <dbReference type="Proteomes" id="UP000183063"/>
    </source>
</evidence>
<dbReference type="GO" id="GO:0051539">
    <property type="term" value="F:4 iron, 4 sulfur cluster binding"/>
    <property type="evidence" value="ECO:0007669"/>
    <property type="project" value="UniProtKB-KW"/>
</dbReference>
<dbReference type="InterPro" id="IPR013785">
    <property type="entry name" value="Aldolase_TIM"/>
</dbReference>
<dbReference type="SFLD" id="SFLDS00029">
    <property type="entry name" value="Radical_SAM"/>
    <property type="match status" value="1"/>
</dbReference>
<feature type="domain" description="Radical SAM core" evidence="10">
    <location>
        <begin position="623"/>
        <end position="839"/>
    </location>
</feature>
<dbReference type="OrthoDB" id="9778690at2"/>
<evidence type="ECO:0000256" key="5">
    <source>
        <dbReference type="ARBA" id="ARBA00022691"/>
    </source>
</evidence>
<evidence type="ECO:0000256" key="4">
    <source>
        <dbReference type="ARBA" id="ARBA00022485"/>
    </source>
</evidence>
<keyword evidence="4" id="KW-0004">4Fe-4S</keyword>
<gene>
    <name evidence="11" type="primary">lgrD_2</name>
    <name evidence="11" type="ORF">RTCCBAU85039_6663</name>
    <name evidence="12" type="ORF">SAMN05216228_107414</name>
</gene>
<dbReference type="InterPro" id="IPR007197">
    <property type="entry name" value="rSAM"/>
</dbReference>
<dbReference type="SFLD" id="SFLDG01070">
    <property type="entry name" value="PLP-dependent"/>
    <property type="match status" value="1"/>
</dbReference>
<dbReference type="InterPro" id="IPR003739">
    <property type="entry name" value="Lys_aminomutase/Glu_NH3_mut"/>
</dbReference>
<dbReference type="Proteomes" id="UP000183063">
    <property type="component" value="Unassembled WGS sequence"/>
</dbReference>
<name>A0A1H8WQT8_9HYPH</name>
<proteinExistence type="inferred from homology"/>
<dbReference type="AlphaFoldDB" id="A0A1H8WQT8"/>
<dbReference type="SUPFAM" id="SSF52777">
    <property type="entry name" value="CoA-dependent acyltransferases"/>
    <property type="match status" value="2"/>
</dbReference>
<comment type="cofactor">
    <cofactor evidence="2">
        <name>[4Fe-4S] cluster</name>
        <dbReference type="ChEBI" id="CHEBI:49883"/>
    </cofactor>
</comment>
<keyword evidence="8" id="KW-0408">Iron</keyword>
<comment type="similarity">
    <text evidence="3">Belongs to the radical SAM superfamily. KamA family.</text>
</comment>
<dbReference type="Gene3D" id="3.30.559.30">
    <property type="entry name" value="Nonribosomal peptide synthetase, condensation domain"/>
    <property type="match status" value="1"/>
</dbReference>
<dbReference type="Pfam" id="PF00668">
    <property type="entry name" value="Condensation"/>
    <property type="match status" value="1"/>
</dbReference>
<evidence type="ECO:0000256" key="9">
    <source>
        <dbReference type="ARBA" id="ARBA00023014"/>
    </source>
</evidence>
<comment type="cofactor">
    <cofactor evidence="1">
        <name>pyridoxal 5'-phosphate</name>
        <dbReference type="ChEBI" id="CHEBI:597326"/>
    </cofactor>
</comment>
<keyword evidence="6" id="KW-0479">Metal-binding</keyword>
<dbReference type="RefSeq" id="WP_083540065.1">
    <property type="nucleotide sequence ID" value="NZ_FNXB01000089.1"/>
</dbReference>
<dbReference type="PROSITE" id="PS51918">
    <property type="entry name" value="RADICAL_SAM"/>
    <property type="match status" value="1"/>
</dbReference>
<dbReference type="PANTHER" id="PTHR30538:SF0">
    <property type="entry name" value="L-LYSINE 2,3-AMINOMUTASE AQ_1632-RELATED"/>
    <property type="match status" value="1"/>
</dbReference>
<dbReference type="GO" id="GO:0003824">
    <property type="term" value="F:catalytic activity"/>
    <property type="evidence" value="ECO:0007669"/>
    <property type="project" value="InterPro"/>
</dbReference>
<dbReference type="CDD" id="cd19531">
    <property type="entry name" value="LCL_NRPS-like"/>
    <property type="match status" value="1"/>
</dbReference>
<evidence type="ECO:0000256" key="3">
    <source>
        <dbReference type="ARBA" id="ARBA00008703"/>
    </source>
</evidence>
<accession>A0A1H8WQT8</accession>
<evidence type="ECO:0000256" key="1">
    <source>
        <dbReference type="ARBA" id="ARBA00001933"/>
    </source>
</evidence>
<evidence type="ECO:0000256" key="7">
    <source>
        <dbReference type="ARBA" id="ARBA00022898"/>
    </source>
</evidence>
<dbReference type="GO" id="GO:0046872">
    <property type="term" value="F:metal ion binding"/>
    <property type="evidence" value="ECO:0007669"/>
    <property type="project" value="UniProtKB-KW"/>
</dbReference>
<protein>
    <submittedName>
        <fullName evidence="12">KamA family protein</fullName>
    </submittedName>
    <submittedName>
        <fullName evidence="11">Linear gramicidin synthase subunit D</fullName>
    </submittedName>
</protein>
<dbReference type="STRING" id="501024.RTCCBAU85039_6663"/>
<reference evidence="11" key="2">
    <citation type="submission" date="2016-10" db="EMBL/GenBank/DDBJ databases">
        <authorList>
            <person name="de Groot N.N."/>
        </authorList>
    </citation>
    <scope>NUCLEOTIDE SEQUENCE [LARGE SCALE GENOMIC DNA]</scope>
    <source>
        <strain evidence="11">CCBAU85039</strain>
    </source>
</reference>
<dbReference type="InterPro" id="IPR023213">
    <property type="entry name" value="CAT-like_dom_sf"/>
</dbReference>
<evidence type="ECO:0000313" key="12">
    <source>
        <dbReference type="EMBL" id="SEP30005.1"/>
    </source>
</evidence>
<dbReference type="Gene3D" id="3.20.20.70">
    <property type="entry name" value="Aldolase class I"/>
    <property type="match status" value="1"/>
</dbReference>
<organism evidence="11 13">
    <name type="scientific">Rhizobium tibeticum</name>
    <dbReference type="NCBI Taxonomy" id="501024"/>
    <lineage>
        <taxon>Bacteria</taxon>
        <taxon>Pseudomonadati</taxon>
        <taxon>Pseudomonadota</taxon>
        <taxon>Alphaproteobacteria</taxon>
        <taxon>Hyphomicrobiales</taxon>
        <taxon>Rhizobiaceae</taxon>
        <taxon>Rhizobium/Agrobacterium group</taxon>
        <taxon>Rhizobium</taxon>
    </lineage>
</organism>
<dbReference type="PANTHER" id="PTHR30538">
    <property type="entry name" value="LYSINE 2,3-AMINOMUTASE-RELATED"/>
    <property type="match status" value="1"/>
</dbReference>
<dbReference type="SUPFAM" id="SSF56801">
    <property type="entry name" value="Acetyl-CoA synthetase-like"/>
    <property type="match status" value="1"/>
</dbReference>
<reference evidence="13" key="3">
    <citation type="submission" date="2016-10" db="EMBL/GenBank/DDBJ databases">
        <authorList>
            <person name="Wibberg D."/>
        </authorList>
    </citation>
    <scope>NUCLEOTIDE SEQUENCE [LARGE SCALE GENOMIC DNA]</scope>
</reference>
<evidence type="ECO:0000256" key="2">
    <source>
        <dbReference type="ARBA" id="ARBA00001966"/>
    </source>
</evidence>
<dbReference type="EMBL" id="FNXB01000089">
    <property type="protein sequence ID" value="SEI21555.1"/>
    <property type="molecule type" value="Genomic_DNA"/>
</dbReference>
<reference evidence="12 14" key="1">
    <citation type="submission" date="2016-10" db="EMBL/GenBank/DDBJ databases">
        <authorList>
            <person name="Varghese N."/>
            <person name="Submissions S."/>
        </authorList>
    </citation>
    <scope>NUCLEOTIDE SEQUENCE [LARGE SCALE GENOMIC DNA]</scope>
    <source>
        <strain evidence="12 14">CGMCC 1.7071</strain>
    </source>
</reference>